<feature type="compositionally biased region" description="Low complexity" evidence="8">
    <location>
        <begin position="157"/>
        <end position="170"/>
    </location>
</feature>
<dbReference type="Gene3D" id="3.30.200.20">
    <property type="entry name" value="Phosphorylase Kinase, domain 1"/>
    <property type="match status" value="1"/>
</dbReference>
<name>G3AHW8_SPAPN</name>
<feature type="region of interest" description="Disordered" evidence="8">
    <location>
        <begin position="1"/>
        <end position="40"/>
    </location>
</feature>
<protein>
    <submittedName>
        <fullName evidence="10">Serine/threonine-protein kinase STE7</fullName>
    </submittedName>
</protein>
<dbReference type="PROSITE" id="PS00108">
    <property type="entry name" value="PROTEIN_KINASE_ST"/>
    <property type="match status" value="1"/>
</dbReference>
<gene>
    <name evidence="10" type="ORF">SPAPADRAFT_135326</name>
</gene>
<feature type="compositionally biased region" description="Polar residues" evidence="8">
    <location>
        <begin position="1"/>
        <end position="14"/>
    </location>
</feature>
<accession>G3AHW8</accession>
<dbReference type="Pfam" id="PF00069">
    <property type="entry name" value="Pkinase"/>
    <property type="match status" value="1"/>
</dbReference>
<dbReference type="InterPro" id="IPR000719">
    <property type="entry name" value="Prot_kinase_dom"/>
</dbReference>
<keyword evidence="3 7" id="KW-0547">Nucleotide-binding</keyword>
<dbReference type="AlphaFoldDB" id="G3AHW8"/>
<dbReference type="GO" id="GO:0004674">
    <property type="term" value="F:protein serine/threonine kinase activity"/>
    <property type="evidence" value="ECO:0007669"/>
    <property type="project" value="UniProtKB-KW"/>
</dbReference>
<dbReference type="PROSITE" id="PS00107">
    <property type="entry name" value="PROTEIN_KINASE_ATP"/>
    <property type="match status" value="1"/>
</dbReference>
<feature type="region of interest" description="Disordered" evidence="8">
    <location>
        <begin position="144"/>
        <end position="174"/>
    </location>
</feature>
<evidence type="ECO:0000313" key="11">
    <source>
        <dbReference type="Proteomes" id="UP000000709"/>
    </source>
</evidence>
<dbReference type="InterPro" id="IPR050915">
    <property type="entry name" value="MAP_kinase_kinase"/>
</dbReference>
<dbReference type="GO" id="GO:0005737">
    <property type="term" value="C:cytoplasm"/>
    <property type="evidence" value="ECO:0007669"/>
    <property type="project" value="EnsemblFungi"/>
</dbReference>
<dbReference type="InParanoid" id="G3AHW8"/>
<dbReference type="OMA" id="SWAKKIR"/>
<feature type="region of interest" description="Disordered" evidence="8">
    <location>
        <begin position="406"/>
        <end position="425"/>
    </location>
</feature>
<reference evidence="10 11" key="1">
    <citation type="journal article" date="2011" name="Proc. Natl. Acad. Sci. U.S.A.">
        <title>Comparative genomics of xylose-fermenting fungi for enhanced biofuel production.</title>
        <authorList>
            <person name="Wohlbach D.J."/>
            <person name="Kuo A."/>
            <person name="Sato T.K."/>
            <person name="Potts K.M."/>
            <person name="Salamov A.A."/>
            <person name="LaButti K.M."/>
            <person name="Sun H."/>
            <person name="Clum A."/>
            <person name="Pangilinan J.L."/>
            <person name="Lindquist E.A."/>
            <person name="Lucas S."/>
            <person name="Lapidus A."/>
            <person name="Jin M."/>
            <person name="Gunawan C."/>
            <person name="Balan V."/>
            <person name="Dale B.E."/>
            <person name="Jeffries T.W."/>
            <person name="Zinkel R."/>
            <person name="Barry K.W."/>
            <person name="Grigoriev I.V."/>
            <person name="Gasch A.P."/>
        </authorList>
    </citation>
    <scope>NUCLEOTIDE SEQUENCE [LARGE SCALE GENOMIC DNA]</scope>
    <source>
        <strain evidence="11">NRRL Y-27907 / 11-Y1</strain>
    </source>
</reference>
<dbReference type="KEGG" id="spaa:SPAPADRAFT_135326"/>
<proteinExistence type="inferred from homology"/>
<feature type="compositionally biased region" description="Polar residues" evidence="8">
    <location>
        <begin position="99"/>
        <end position="120"/>
    </location>
</feature>
<keyword evidence="1" id="KW-0723">Serine/threonine-protein kinase</keyword>
<dbReference type="GO" id="GO:0005524">
    <property type="term" value="F:ATP binding"/>
    <property type="evidence" value="ECO:0007669"/>
    <property type="project" value="UniProtKB-UniRule"/>
</dbReference>
<evidence type="ECO:0000256" key="5">
    <source>
        <dbReference type="ARBA" id="ARBA00022840"/>
    </source>
</evidence>
<organism evidence="11">
    <name type="scientific">Spathaspora passalidarum (strain NRRL Y-27907 / 11-Y1)</name>
    <dbReference type="NCBI Taxonomy" id="619300"/>
    <lineage>
        <taxon>Eukaryota</taxon>
        <taxon>Fungi</taxon>
        <taxon>Dikarya</taxon>
        <taxon>Ascomycota</taxon>
        <taxon>Saccharomycotina</taxon>
        <taxon>Pichiomycetes</taxon>
        <taxon>Debaryomycetaceae</taxon>
        <taxon>Spathaspora</taxon>
    </lineage>
</organism>
<keyword evidence="11" id="KW-1185">Reference proteome</keyword>
<dbReference type="GO" id="GO:0001403">
    <property type="term" value="P:invasive growth in response to glucose limitation"/>
    <property type="evidence" value="ECO:0007669"/>
    <property type="project" value="EnsemblFungi"/>
</dbReference>
<dbReference type="eggNOG" id="KOG0581">
    <property type="taxonomic scope" value="Eukaryota"/>
</dbReference>
<sequence>MMNWNNSSDTSLGSSKDKDLPPVPVFSSVTGSTKLDATDDSSELLQAKTLKRKNFKKLSLDASPSKDNARVIDDDSMIRTPISLRQRRQRPAPMLNQALTRNNSMPDSSVELNINKSNRNVDPDQETSADIIINQISNLDLNNKKQGSVTRKRQTVISSISPTKSTSSSPLEPRPASFATALNTIEDQSPIATTGSFELNTKDLVTLKSLGSGHSGTVTKVLHVPTEKIMAKKIIHIDSKSVIQRQIIRELRILHECHSPFIIDFYGAFLNTNNTIVICMEYCNCGSLDKILPLCENKQFPLIVLKKLAFAILSGLSYLYTTHKILHRDIKPNNVLMTHKGEFKLCDFGVSRELTNSMAMADTFVGTSTYMSPERIQGLNYGIKSDVWSMGLMLIELASGIPIWTDDDDDEDKEGEENGNFETRGPEGILDLLQRIVNEPAPTLSNKINPVTKTKYDGKLCQFIDLCLIKDDKSRGSPWQLLEDKNGFLQGVSEGVYDKEHKSWAKKIRKLSKEKNEQEK</sequence>
<evidence type="ECO:0000259" key="9">
    <source>
        <dbReference type="PROSITE" id="PS50011"/>
    </source>
</evidence>
<evidence type="ECO:0000313" key="10">
    <source>
        <dbReference type="EMBL" id="EGW34282.1"/>
    </source>
</evidence>
<keyword evidence="4 10" id="KW-0418">Kinase</keyword>
<dbReference type="GO" id="GO:0007124">
    <property type="term" value="P:pseudohyphal growth"/>
    <property type="evidence" value="ECO:0007669"/>
    <property type="project" value="EnsemblFungi"/>
</dbReference>
<dbReference type="PROSITE" id="PS50011">
    <property type="entry name" value="PROTEIN_KINASE_DOM"/>
    <property type="match status" value="1"/>
</dbReference>
<dbReference type="GO" id="GO:0001402">
    <property type="term" value="P:signal transduction involved in filamentous growth"/>
    <property type="evidence" value="ECO:0007669"/>
    <property type="project" value="EnsemblFungi"/>
</dbReference>
<dbReference type="RefSeq" id="XP_007373866.1">
    <property type="nucleotide sequence ID" value="XM_007373804.1"/>
</dbReference>
<dbReference type="HOGENOM" id="CLU_000288_63_23_1"/>
<dbReference type="SUPFAM" id="SSF56112">
    <property type="entry name" value="Protein kinase-like (PK-like)"/>
    <property type="match status" value="1"/>
</dbReference>
<evidence type="ECO:0000256" key="7">
    <source>
        <dbReference type="PROSITE-ProRule" id="PRU10141"/>
    </source>
</evidence>
<dbReference type="GO" id="GO:0000196">
    <property type="term" value="P:cell integrity MAPK cascade"/>
    <property type="evidence" value="ECO:0007669"/>
    <property type="project" value="EnsemblFungi"/>
</dbReference>
<keyword evidence="5 7" id="KW-0067">ATP-binding</keyword>
<dbReference type="PANTHER" id="PTHR47448">
    <property type="entry name" value="DUAL SPECIFICITY MITOGEN-ACTIVATED PROTEIN KINASE KINASE DSOR1-LIKE PROTEIN"/>
    <property type="match status" value="1"/>
</dbReference>
<dbReference type="OrthoDB" id="10252354at2759"/>
<evidence type="ECO:0000256" key="6">
    <source>
        <dbReference type="ARBA" id="ARBA00038035"/>
    </source>
</evidence>
<evidence type="ECO:0000256" key="1">
    <source>
        <dbReference type="ARBA" id="ARBA00022527"/>
    </source>
</evidence>
<dbReference type="EMBL" id="GL996500">
    <property type="protein sequence ID" value="EGW34282.1"/>
    <property type="molecule type" value="Genomic_DNA"/>
</dbReference>
<dbReference type="Proteomes" id="UP000000709">
    <property type="component" value="Unassembled WGS sequence"/>
</dbReference>
<feature type="domain" description="Protein kinase" evidence="9">
    <location>
        <begin position="204"/>
        <end position="489"/>
    </location>
</feature>
<dbReference type="InterPro" id="IPR011009">
    <property type="entry name" value="Kinase-like_dom_sf"/>
</dbReference>
<dbReference type="FunFam" id="3.30.200.20:FF:000040">
    <property type="entry name" value="Dual specificity mitogen-activated protein kinase kinase"/>
    <property type="match status" value="1"/>
</dbReference>
<dbReference type="InterPro" id="IPR008271">
    <property type="entry name" value="Ser/Thr_kinase_AS"/>
</dbReference>
<feature type="region of interest" description="Disordered" evidence="8">
    <location>
        <begin position="99"/>
        <end position="126"/>
    </location>
</feature>
<feature type="compositionally biased region" description="Acidic residues" evidence="8">
    <location>
        <begin position="406"/>
        <end position="419"/>
    </location>
</feature>
<dbReference type="FunCoup" id="G3AHW8">
    <property type="interactions" value="497"/>
</dbReference>
<dbReference type="STRING" id="619300.G3AHW8"/>
<keyword evidence="2" id="KW-0808">Transferase</keyword>
<evidence type="ECO:0000256" key="2">
    <source>
        <dbReference type="ARBA" id="ARBA00022679"/>
    </source>
</evidence>
<dbReference type="PANTHER" id="PTHR47448:SF1">
    <property type="entry name" value="SERINE_THREONINE-PROTEIN KINASE STE7 HOMOLOG"/>
    <property type="match status" value="1"/>
</dbReference>
<dbReference type="InterPro" id="IPR017441">
    <property type="entry name" value="Protein_kinase_ATP_BS"/>
</dbReference>
<dbReference type="GeneID" id="18869884"/>
<feature type="binding site" evidence="7">
    <location>
        <position position="233"/>
    </location>
    <ligand>
        <name>ATP</name>
        <dbReference type="ChEBI" id="CHEBI:30616"/>
    </ligand>
</feature>
<comment type="similarity">
    <text evidence="6">Belongs to the protein kinase superfamily. STE Ser/Thr protein kinase family. MAP kinase kinase subfamily.</text>
</comment>
<evidence type="ECO:0000256" key="4">
    <source>
        <dbReference type="ARBA" id="ARBA00022777"/>
    </source>
</evidence>
<dbReference type="GO" id="GO:0004708">
    <property type="term" value="F:MAP kinase kinase activity"/>
    <property type="evidence" value="ECO:0007669"/>
    <property type="project" value="EnsemblFungi"/>
</dbReference>
<evidence type="ECO:0000256" key="3">
    <source>
        <dbReference type="ARBA" id="ARBA00022741"/>
    </source>
</evidence>
<dbReference type="Gene3D" id="1.10.510.10">
    <property type="entry name" value="Transferase(Phosphotransferase) domain 1"/>
    <property type="match status" value="1"/>
</dbReference>
<dbReference type="GO" id="GO:0043332">
    <property type="term" value="C:mating projection tip"/>
    <property type="evidence" value="ECO:0007669"/>
    <property type="project" value="EnsemblFungi"/>
</dbReference>
<dbReference type="GO" id="GO:0071507">
    <property type="term" value="P:pheromone response MAPK cascade"/>
    <property type="evidence" value="ECO:0007669"/>
    <property type="project" value="EnsemblFungi"/>
</dbReference>
<evidence type="ECO:0000256" key="8">
    <source>
        <dbReference type="SAM" id="MobiDB-lite"/>
    </source>
</evidence>
<dbReference type="SMART" id="SM00220">
    <property type="entry name" value="S_TKc"/>
    <property type="match status" value="1"/>
</dbReference>